<protein>
    <submittedName>
        <fullName evidence="1">Uncharacterized protein</fullName>
    </submittedName>
</protein>
<evidence type="ECO:0000313" key="2">
    <source>
        <dbReference type="Proteomes" id="UP000179069"/>
    </source>
</evidence>
<dbReference type="EMBL" id="MHCI01000008">
    <property type="protein sequence ID" value="OGY16923.1"/>
    <property type="molecule type" value="Genomic_DNA"/>
</dbReference>
<name>A0A1G1VNI8_9BACT</name>
<gene>
    <name evidence="1" type="ORF">A2785_02185</name>
</gene>
<accession>A0A1G1VNI8</accession>
<comment type="caution">
    <text evidence="1">The sequence shown here is derived from an EMBL/GenBank/DDBJ whole genome shotgun (WGS) entry which is preliminary data.</text>
</comment>
<dbReference type="AlphaFoldDB" id="A0A1G1VNI8"/>
<sequence>MKKRAAWTMGVGEEGERRALNQRHIASSSPFPHLVPIGKQNARLFSLEGSISTPEFLLEGGRHRETFPFRD</sequence>
<evidence type="ECO:0000313" key="1">
    <source>
        <dbReference type="EMBL" id="OGY16923.1"/>
    </source>
</evidence>
<dbReference type="Proteomes" id="UP000179069">
    <property type="component" value="Unassembled WGS sequence"/>
</dbReference>
<reference evidence="1 2" key="1">
    <citation type="journal article" date="2016" name="Nat. Commun.">
        <title>Thousands of microbial genomes shed light on interconnected biogeochemical processes in an aquifer system.</title>
        <authorList>
            <person name="Anantharaman K."/>
            <person name="Brown C.T."/>
            <person name="Hug L.A."/>
            <person name="Sharon I."/>
            <person name="Castelle C.J."/>
            <person name="Probst A.J."/>
            <person name="Thomas B.C."/>
            <person name="Singh A."/>
            <person name="Wilkins M.J."/>
            <person name="Karaoz U."/>
            <person name="Brodie E.L."/>
            <person name="Williams K.H."/>
            <person name="Hubbard S.S."/>
            <person name="Banfield J.F."/>
        </authorList>
    </citation>
    <scope>NUCLEOTIDE SEQUENCE [LARGE SCALE GENOMIC DNA]</scope>
</reference>
<organism evidence="1 2">
    <name type="scientific">Candidatus Chisholmbacteria bacterium RIFCSPHIGHO2_01_FULL_49_18</name>
    <dbReference type="NCBI Taxonomy" id="1797590"/>
    <lineage>
        <taxon>Bacteria</taxon>
        <taxon>Candidatus Chisholmiibacteriota</taxon>
    </lineage>
</organism>
<proteinExistence type="predicted"/>